<comment type="caution">
    <text evidence="12">The sequence shown here is derived from an EMBL/GenBank/DDBJ whole genome shotgun (WGS) entry which is preliminary data.</text>
</comment>
<evidence type="ECO:0000256" key="9">
    <source>
        <dbReference type="HAMAP-Rule" id="MF_01924"/>
    </source>
</evidence>
<evidence type="ECO:0000256" key="7">
    <source>
        <dbReference type="ARBA" id="ARBA00023049"/>
    </source>
</evidence>
<evidence type="ECO:0000256" key="8">
    <source>
        <dbReference type="ARBA" id="ARBA00023316"/>
    </source>
</evidence>
<dbReference type="EC" id="3.4.13.22" evidence="9 10"/>
<gene>
    <name evidence="12" type="ORF">DI598_01050</name>
</gene>
<comment type="cofactor">
    <cofactor evidence="9">
        <name>Zn(2+)</name>
        <dbReference type="ChEBI" id="CHEBI:29105"/>
    </cofactor>
    <text evidence="9">Binds 1 zinc ion per subunit.</text>
</comment>
<reference evidence="12 13" key="1">
    <citation type="submission" date="2017-11" db="EMBL/GenBank/DDBJ databases">
        <title>Infants hospitalized years apart are colonized by the same room-sourced microbial strains.</title>
        <authorList>
            <person name="Brooks B."/>
            <person name="Olm M.R."/>
            <person name="Firek B.A."/>
            <person name="Baker R."/>
            <person name="Thomas B.C."/>
            <person name="Morowitz M.J."/>
            <person name="Banfield J.F."/>
        </authorList>
    </citation>
    <scope>NUCLEOTIDE SEQUENCE [LARGE SCALE GENOMIC DNA]</scope>
    <source>
        <strain evidence="12">S2_009_000_R2_76</strain>
    </source>
</reference>
<comment type="function">
    <text evidence="9 10">Catalyzes hydrolysis of the D-alanyl-D-alanine dipeptide.</text>
</comment>
<dbReference type="CDD" id="cd14840">
    <property type="entry name" value="D-Ala-D-Ala_dipeptidase_Aad"/>
    <property type="match status" value="1"/>
</dbReference>
<proteinExistence type="inferred from homology"/>
<evidence type="ECO:0000256" key="5">
    <source>
        <dbReference type="ARBA" id="ARBA00022833"/>
    </source>
</evidence>
<evidence type="ECO:0000256" key="10">
    <source>
        <dbReference type="PIRNR" id="PIRNR026671"/>
    </source>
</evidence>
<organism evidence="12 13">
    <name type="scientific">Pseudopedobacter saltans</name>
    <dbReference type="NCBI Taxonomy" id="151895"/>
    <lineage>
        <taxon>Bacteria</taxon>
        <taxon>Pseudomonadati</taxon>
        <taxon>Bacteroidota</taxon>
        <taxon>Sphingobacteriia</taxon>
        <taxon>Sphingobacteriales</taxon>
        <taxon>Sphingobacteriaceae</taxon>
        <taxon>Pseudopedobacter</taxon>
    </lineage>
</organism>
<comment type="catalytic activity">
    <reaction evidence="1 9 10">
        <text>D-alanyl-D-alanine + H2O = 2 D-alanine</text>
        <dbReference type="Rhea" id="RHEA:20661"/>
        <dbReference type="ChEBI" id="CHEBI:15377"/>
        <dbReference type="ChEBI" id="CHEBI:57416"/>
        <dbReference type="ChEBI" id="CHEBI:57822"/>
        <dbReference type="EC" id="3.4.13.22"/>
    </reaction>
</comment>
<dbReference type="SUPFAM" id="SSF55166">
    <property type="entry name" value="Hedgehog/DD-peptidase"/>
    <property type="match status" value="1"/>
</dbReference>
<feature type="binding site" evidence="9">
    <location>
        <position position="140"/>
    </location>
    <ligand>
        <name>Zn(2+)</name>
        <dbReference type="ChEBI" id="CHEBI:29105"/>
        <note>catalytic</note>
    </ligand>
</feature>
<protein>
    <recommendedName>
        <fullName evidence="9 10">D-alanyl-D-alanine dipeptidase</fullName>
        <shortName evidence="9 10">D-Ala-D-Ala dipeptidase</shortName>
        <ecNumber evidence="9 10">3.4.13.22</ecNumber>
    </recommendedName>
</protein>
<evidence type="ECO:0000256" key="6">
    <source>
        <dbReference type="ARBA" id="ARBA00022997"/>
    </source>
</evidence>
<evidence type="ECO:0000313" key="13">
    <source>
        <dbReference type="Proteomes" id="UP000249645"/>
    </source>
</evidence>
<evidence type="ECO:0000256" key="1">
    <source>
        <dbReference type="ARBA" id="ARBA00001362"/>
    </source>
</evidence>
<feature type="binding site" evidence="9">
    <location>
        <position position="201"/>
    </location>
    <ligand>
        <name>Zn(2+)</name>
        <dbReference type="ChEBI" id="CHEBI:29105"/>
        <note>catalytic</note>
    </ligand>
</feature>
<keyword evidence="5 9" id="KW-0862">Zinc</keyword>
<dbReference type="Pfam" id="PF01427">
    <property type="entry name" value="Peptidase_M15"/>
    <property type="match status" value="1"/>
</dbReference>
<evidence type="ECO:0000256" key="4">
    <source>
        <dbReference type="ARBA" id="ARBA00022801"/>
    </source>
</evidence>
<feature type="site" description="Transition state stabilizer" evidence="9">
    <location>
        <position position="106"/>
    </location>
</feature>
<dbReference type="Proteomes" id="UP000249645">
    <property type="component" value="Unassembled WGS sequence"/>
</dbReference>
<keyword evidence="11" id="KW-0732">Signal</keyword>
<keyword evidence="4 9" id="KW-0378">Hydrolase</keyword>
<feature type="chain" id="PRO_5016126539" description="D-alanyl-D-alanine dipeptidase" evidence="11">
    <location>
        <begin position="21"/>
        <end position="220"/>
    </location>
</feature>
<evidence type="ECO:0000313" key="12">
    <source>
        <dbReference type="EMBL" id="PZP52263.1"/>
    </source>
</evidence>
<dbReference type="EMBL" id="QFOI01000008">
    <property type="protein sequence ID" value="PZP52263.1"/>
    <property type="molecule type" value="Genomic_DNA"/>
</dbReference>
<dbReference type="GO" id="GO:0006508">
    <property type="term" value="P:proteolysis"/>
    <property type="evidence" value="ECO:0007669"/>
    <property type="project" value="UniProtKB-KW"/>
</dbReference>
<evidence type="ECO:0000256" key="3">
    <source>
        <dbReference type="ARBA" id="ARBA00022723"/>
    </source>
</evidence>
<dbReference type="AlphaFoldDB" id="A0A2W5FBD9"/>
<comment type="similarity">
    <text evidence="9 10">Belongs to the peptidase M15D family.</text>
</comment>
<dbReference type="HAMAP" id="MF_01924">
    <property type="entry name" value="A_A_dipeptidase"/>
    <property type="match status" value="1"/>
</dbReference>
<dbReference type="Gene3D" id="3.30.1380.10">
    <property type="match status" value="1"/>
</dbReference>
<sequence>MKILSTLLIFSMLLSIASFAQNAPKTIDNIQTYNELPNNKKLVLLQDSIPHLKTDLVYATPHNFTKTQLYHSPKLLVTGAMATALRKASIQLEKEGYGLLVFDGYRPYAVSKKMWEIVHDDRYVANPVNGSDHNRGTAIDISLYDLKTGKPLPMPTPFDDFTEKAHLSYQPTSALILSNRNLLQNTMKSVGLKPLSTEWWHFFLPNSKEFAVLNLDFSQL</sequence>
<dbReference type="PIRSF" id="PIRSF026671">
    <property type="entry name" value="AA_dipeptidase"/>
    <property type="match status" value="1"/>
</dbReference>
<dbReference type="PANTHER" id="PTHR43126">
    <property type="entry name" value="D-ALANYL-D-ALANINE DIPEPTIDASE"/>
    <property type="match status" value="1"/>
</dbReference>
<evidence type="ECO:0000256" key="11">
    <source>
        <dbReference type="SAM" id="SignalP"/>
    </source>
</evidence>
<dbReference type="GO" id="GO:0071555">
    <property type="term" value="P:cell wall organization"/>
    <property type="evidence" value="ECO:0007669"/>
    <property type="project" value="UniProtKB-KW"/>
</dbReference>
<keyword evidence="3 9" id="KW-0479">Metal-binding</keyword>
<dbReference type="InterPro" id="IPR000755">
    <property type="entry name" value="A_A_dipeptidase"/>
</dbReference>
<dbReference type="GO" id="GO:0008270">
    <property type="term" value="F:zinc ion binding"/>
    <property type="evidence" value="ECO:0007669"/>
    <property type="project" value="UniProtKB-UniRule"/>
</dbReference>
<feature type="signal peptide" evidence="11">
    <location>
        <begin position="1"/>
        <end position="20"/>
    </location>
</feature>
<evidence type="ECO:0000256" key="2">
    <source>
        <dbReference type="ARBA" id="ARBA00022670"/>
    </source>
</evidence>
<keyword evidence="6 9" id="KW-0224">Dipeptidase</keyword>
<keyword evidence="7 9" id="KW-0482">Metalloprotease</keyword>
<feature type="active site" description="Proton donor/acceptor" evidence="9">
    <location>
        <position position="198"/>
    </location>
</feature>
<dbReference type="GO" id="GO:0008237">
    <property type="term" value="F:metallopeptidase activity"/>
    <property type="evidence" value="ECO:0007669"/>
    <property type="project" value="UniProtKB-KW"/>
</dbReference>
<feature type="binding site" evidence="9">
    <location>
        <position position="133"/>
    </location>
    <ligand>
        <name>Zn(2+)</name>
        <dbReference type="ChEBI" id="CHEBI:29105"/>
        <note>catalytic</note>
    </ligand>
</feature>
<dbReference type="PANTHER" id="PTHR43126:SF1">
    <property type="entry name" value="D-ALANYL-D-ALANINE DIPEPTIDASE"/>
    <property type="match status" value="1"/>
</dbReference>
<keyword evidence="2 9" id="KW-0645">Protease</keyword>
<keyword evidence="8 10" id="KW-0961">Cell wall biogenesis/degradation</keyword>
<name>A0A2W5FBD9_9SPHI</name>
<dbReference type="InterPro" id="IPR009045">
    <property type="entry name" value="Zn_M74/Hedgehog-like"/>
</dbReference>
<dbReference type="GO" id="GO:0160237">
    <property type="term" value="F:D-Ala-D-Ala dipeptidase activity"/>
    <property type="evidence" value="ECO:0007669"/>
    <property type="project" value="UniProtKB-EC"/>
</dbReference>
<accession>A0A2W5FBD9</accession>